<proteinExistence type="predicted"/>
<dbReference type="KEGG" id="palk:PSAKL28_43890"/>
<dbReference type="RefSeq" id="WP_051939519.1">
    <property type="nucleotide sequence ID" value="NZ_CP009048.1"/>
</dbReference>
<dbReference type="AlphaFoldDB" id="A0A077FE35"/>
<evidence type="ECO:0000313" key="2">
    <source>
        <dbReference type="Proteomes" id="UP000028931"/>
    </source>
</evidence>
<dbReference type="Pfam" id="PF11275">
    <property type="entry name" value="DUF3077"/>
    <property type="match status" value="1"/>
</dbReference>
<reference evidence="1 2" key="1">
    <citation type="submission" date="2014-07" db="EMBL/GenBank/DDBJ databases">
        <authorList>
            <person name="Lee K."/>
            <person name="Lim J.Y."/>
            <person name="Hwang I."/>
        </authorList>
    </citation>
    <scope>NUCLEOTIDE SEQUENCE [LARGE SCALE GENOMIC DNA]</scope>
    <source>
        <strain evidence="1 2">KL28</strain>
    </source>
</reference>
<dbReference type="Proteomes" id="UP000028931">
    <property type="component" value="Chromosome"/>
</dbReference>
<accession>A0A077FE35</accession>
<dbReference type="OrthoDB" id="6899489at2"/>
<protein>
    <recommendedName>
        <fullName evidence="3">DUF3077 domain-containing protein</fullName>
    </recommendedName>
</protein>
<organism evidence="1 2">
    <name type="scientific">Pseudomonas alkylphenolica</name>
    <dbReference type="NCBI Taxonomy" id="237609"/>
    <lineage>
        <taxon>Bacteria</taxon>
        <taxon>Pseudomonadati</taxon>
        <taxon>Pseudomonadota</taxon>
        <taxon>Gammaproteobacteria</taxon>
        <taxon>Pseudomonadales</taxon>
        <taxon>Pseudomonadaceae</taxon>
        <taxon>Pseudomonas</taxon>
    </lineage>
</organism>
<dbReference type="InterPro" id="IPR021427">
    <property type="entry name" value="DUF3077"/>
</dbReference>
<gene>
    <name evidence="1" type="ORF">PSAKL28_43890</name>
</gene>
<dbReference type="EMBL" id="CP009048">
    <property type="protein sequence ID" value="AIL63533.1"/>
    <property type="molecule type" value="Genomic_DNA"/>
</dbReference>
<evidence type="ECO:0008006" key="3">
    <source>
        <dbReference type="Google" id="ProtNLM"/>
    </source>
</evidence>
<name>A0A077FE35_9PSED</name>
<dbReference type="HOGENOM" id="CLU_173312_0_1_6"/>
<evidence type="ECO:0000313" key="1">
    <source>
        <dbReference type="EMBL" id="AIL63533.1"/>
    </source>
</evidence>
<sequence>MNNVTTGAVTFANYQLFRVNPGISSEHALNQASMLMACVNKLTLLGETEEDATLVWAAHFLGEMAKAIIDDVNLGGSCACADRQAV</sequence>